<evidence type="ECO:0000256" key="9">
    <source>
        <dbReference type="SAM" id="Phobius"/>
    </source>
</evidence>
<evidence type="ECO:0000256" key="8">
    <source>
        <dbReference type="SAM" id="MobiDB-lite"/>
    </source>
</evidence>
<feature type="transmembrane region" description="Helical" evidence="9">
    <location>
        <begin position="462"/>
        <end position="481"/>
    </location>
</feature>
<reference evidence="12" key="1">
    <citation type="submission" date="2013-09" db="EMBL/GenBank/DDBJ databases">
        <title>Corchorus olitorius genome sequencing.</title>
        <authorList>
            <person name="Alam M."/>
            <person name="Haque M.S."/>
            <person name="Islam M.S."/>
            <person name="Emdad E.M."/>
            <person name="Islam M.M."/>
            <person name="Ahmed B."/>
            <person name="Halim A."/>
            <person name="Hossen Q.M.M."/>
            <person name="Hossain M.Z."/>
            <person name="Ahmed R."/>
            <person name="Khan M.M."/>
            <person name="Islam R."/>
            <person name="Rashid M.M."/>
            <person name="Khan S.A."/>
            <person name="Rahman M.S."/>
            <person name="Alam M."/>
            <person name="Yahiya A.S."/>
            <person name="Khan M.S."/>
            <person name="Azam M.S."/>
            <person name="Haque T."/>
            <person name="Lashkar M.Z.H."/>
            <person name="Akhand A.I."/>
            <person name="Morshed G."/>
            <person name="Roy S."/>
            <person name="Uddin K.S."/>
            <person name="Rabeya T."/>
            <person name="Hossain A.S."/>
            <person name="Chowdhury A."/>
            <person name="Snigdha A.R."/>
            <person name="Mortoza M.S."/>
            <person name="Matin S.A."/>
            <person name="Hoque S.M.E."/>
            <person name="Islam M.K."/>
            <person name="Roy D.K."/>
            <person name="Haider R."/>
            <person name="Moosa M.M."/>
            <person name="Elias S.M."/>
            <person name="Hasan A.M."/>
            <person name="Jahan S."/>
            <person name="Shafiuddin M."/>
            <person name="Mahmood N."/>
            <person name="Shommy N.S."/>
        </authorList>
    </citation>
    <scope>NUCLEOTIDE SEQUENCE [LARGE SCALE GENOMIC DNA]</scope>
    <source>
        <strain evidence="12">cv. O-4</strain>
    </source>
</reference>
<dbReference type="FunFam" id="1.20.1740.10:FF:000035">
    <property type="entry name" value="Cationic amino acid transporter 5"/>
    <property type="match status" value="1"/>
</dbReference>
<dbReference type="PANTHER" id="PTHR43243:SF30">
    <property type="entry name" value="CATIONIC AMINO ACID TRANSPORTER 1-LIKE"/>
    <property type="match status" value="1"/>
</dbReference>
<evidence type="ECO:0000256" key="1">
    <source>
        <dbReference type="ARBA" id="ARBA00004141"/>
    </source>
</evidence>
<dbReference type="InterPro" id="IPR002293">
    <property type="entry name" value="AA/rel_permease1"/>
</dbReference>
<feature type="transmembrane region" description="Helical" evidence="9">
    <location>
        <begin position="249"/>
        <end position="273"/>
    </location>
</feature>
<feature type="transmembrane region" description="Helical" evidence="9">
    <location>
        <begin position="21"/>
        <end position="42"/>
    </location>
</feature>
<dbReference type="Pfam" id="PF13906">
    <property type="entry name" value="AA_permease_C"/>
    <property type="match status" value="1"/>
</dbReference>
<keyword evidence="7 9" id="KW-0472">Membrane</keyword>
<keyword evidence="5" id="KW-0029">Amino-acid transport</keyword>
<dbReference type="EMBL" id="AWUE01016377">
    <property type="protein sequence ID" value="OMO92312.1"/>
    <property type="molecule type" value="Genomic_DNA"/>
</dbReference>
<comment type="subcellular location">
    <subcellularLocation>
        <location evidence="1">Membrane</location>
        <topology evidence="1">Multi-pass membrane protein</topology>
    </subcellularLocation>
</comment>
<feature type="transmembrane region" description="Helical" evidence="9">
    <location>
        <begin position="430"/>
        <end position="450"/>
    </location>
</feature>
<dbReference type="OrthoDB" id="3900342at2759"/>
<organism evidence="11 12">
    <name type="scientific">Corchorus olitorius</name>
    <dbReference type="NCBI Taxonomy" id="93759"/>
    <lineage>
        <taxon>Eukaryota</taxon>
        <taxon>Viridiplantae</taxon>
        <taxon>Streptophyta</taxon>
        <taxon>Embryophyta</taxon>
        <taxon>Tracheophyta</taxon>
        <taxon>Spermatophyta</taxon>
        <taxon>Magnoliopsida</taxon>
        <taxon>eudicotyledons</taxon>
        <taxon>Gunneridae</taxon>
        <taxon>Pentapetalae</taxon>
        <taxon>rosids</taxon>
        <taxon>malvids</taxon>
        <taxon>Malvales</taxon>
        <taxon>Malvaceae</taxon>
        <taxon>Grewioideae</taxon>
        <taxon>Apeibeae</taxon>
        <taxon>Corchorus</taxon>
    </lineage>
</organism>
<feature type="transmembrane region" description="Helical" evidence="9">
    <location>
        <begin position="210"/>
        <end position="228"/>
    </location>
</feature>
<dbReference type="PIRSF" id="PIRSF006060">
    <property type="entry name" value="AA_transporter"/>
    <property type="match status" value="1"/>
</dbReference>
<keyword evidence="12" id="KW-1185">Reference proteome</keyword>
<keyword evidence="3" id="KW-0813">Transport</keyword>
<feature type="region of interest" description="Disordered" evidence="8">
    <location>
        <begin position="518"/>
        <end position="595"/>
    </location>
</feature>
<evidence type="ECO:0000313" key="11">
    <source>
        <dbReference type="EMBL" id="OMO92312.1"/>
    </source>
</evidence>
<feature type="transmembrane region" description="Helical" evidence="9">
    <location>
        <begin position="405"/>
        <end position="424"/>
    </location>
</feature>
<evidence type="ECO:0000256" key="6">
    <source>
        <dbReference type="ARBA" id="ARBA00022989"/>
    </source>
</evidence>
<feature type="transmembrane region" description="Helical" evidence="9">
    <location>
        <begin position="54"/>
        <end position="76"/>
    </location>
</feature>
<feature type="transmembrane region" description="Helical" evidence="9">
    <location>
        <begin position="487"/>
        <end position="509"/>
    </location>
</feature>
<evidence type="ECO:0000256" key="2">
    <source>
        <dbReference type="ARBA" id="ARBA00008572"/>
    </source>
</evidence>
<evidence type="ECO:0000256" key="5">
    <source>
        <dbReference type="ARBA" id="ARBA00022970"/>
    </source>
</evidence>
<comment type="similarity">
    <text evidence="2">Belongs to the amino acid-polyamine-organocation (APC) superfamily. Cationic amino acid transporter (CAT) (TC 2.A.3.3) family.</text>
</comment>
<feature type="transmembrane region" description="Helical" evidence="9">
    <location>
        <begin position="149"/>
        <end position="169"/>
    </location>
</feature>
<sequence>MDKVELHDMRARSGHEMKKTLYWWDLIWFGMGAVMGSGIFVLTGAATRLYSGPAIMISYAISGFAAMLAVMCYTEFCVELPVAGGSFTYLRVELGDLVAFIAAGNILFEYVVAGASVSRSWTSYLATLFNKSPNDFRIHVPSLPHDYNYLDPIAIVISAVICVAACLSVKGSSRFNSAATIIHLFVLAFIVIAGLTQADSKNLSDFAPNGIRGILKASSIIFFAYVGFDGVATLGEETKKPSRDVPIGLIGSMLVIIVIYCSLSTTLVFMQSYKEVDINAPFTIAFNKGGLSWAQYIVAFGALKGMTTVLLSNLLGQARYFTHIGRTHMAPPFLAKVNERTGTPLNASIVMTCINSVVALFTELEVLSNLLSLATLFIFSLVALALLVRRFYVRDETTGSQKDRMIAMLVLIVGSSIGNAVYWAVGNGGWVGHVVALLIWFIGTLGLQVLIKLKKKPKSWGVPLVPWLPSASFAINLFIMGSIDKDAFIRFGIWTLILVVYYVFIALHASYDAAHENTRTNDVEEGQQGASTTNIEEEQEGTSTSNIEDGQHGTSRTNDEGQKGASTTNTEEGQEGASTTNIEEGRPGPGASEAT</sequence>
<feature type="transmembrane region" description="Helical" evidence="9">
    <location>
        <begin position="293"/>
        <end position="316"/>
    </location>
</feature>
<dbReference type="GO" id="GO:0015189">
    <property type="term" value="F:L-lysine transmembrane transporter activity"/>
    <property type="evidence" value="ECO:0007669"/>
    <property type="project" value="TreeGrafter"/>
</dbReference>
<gene>
    <name evidence="11" type="ORF">COLO4_17681</name>
</gene>
<evidence type="ECO:0000256" key="4">
    <source>
        <dbReference type="ARBA" id="ARBA00022692"/>
    </source>
</evidence>
<keyword evidence="4 9" id="KW-0812">Transmembrane</keyword>
<evidence type="ECO:0000313" key="12">
    <source>
        <dbReference type="Proteomes" id="UP000187203"/>
    </source>
</evidence>
<name>A0A1R3JBV0_9ROSI</name>
<feature type="compositionally biased region" description="Polar residues" evidence="8">
    <location>
        <begin position="541"/>
        <end position="556"/>
    </location>
</feature>
<evidence type="ECO:0000259" key="10">
    <source>
        <dbReference type="Pfam" id="PF13906"/>
    </source>
</evidence>
<dbReference type="GO" id="GO:0005313">
    <property type="term" value="F:L-glutamate transmembrane transporter activity"/>
    <property type="evidence" value="ECO:0007669"/>
    <property type="project" value="TreeGrafter"/>
</dbReference>
<proteinExistence type="inferred from homology"/>
<feature type="transmembrane region" description="Helical" evidence="9">
    <location>
        <begin position="181"/>
        <end position="198"/>
    </location>
</feature>
<feature type="domain" description="Cationic amino acid transporter C-terminal" evidence="10">
    <location>
        <begin position="460"/>
        <end position="510"/>
    </location>
</feature>
<dbReference type="PANTHER" id="PTHR43243">
    <property type="entry name" value="INNER MEMBRANE TRANSPORTER YGJI-RELATED"/>
    <property type="match status" value="1"/>
</dbReference>
<feature type="transmembrane region" description="Helical" evidence="9">
    <location>
        <begin position="345"/>
        <end position="364"/>
    </location>
</feature>
<dbReference type="AlphaFoldDB" id="A0A1R3JBV0"/>
<evidence type="ECO:0000256" key="7">
    <source>
        <dbReference type="ARBA" id="ARBA00023136"/>
    </source>
</evidence>
<keyword evidence="6 9" id="KW-1133">Transmembrane helix</keyword>
<feature type="transmembrane region" description="Helical" evidence="9">
    <location>
        <begin position="370"/>
        <end position="393"/>
    </location>
</feature>
<dbReference type="Gene3D" id="1.20.1740.10">
    <property type="entry name" value="Amino acid/polyamine transporter I"/>
    <property type="match status" value="1"/>
</dbReference>
<evidence type="ECO:0000256" key="3">
    <source>
        <dbReference type="ARBA" id="ARBA00022448"/>
    </source>
</evidence>
<dbReference type="STRING" id="93759.A0A1R3JBV0"/>
<dbReference type="Pfam" id="PF13520">
    <property type="entry name" value="AA_permease_2"/>
    <property type="match status" value="1"/>
</dbReference>
<dbReference type="GO" id="GO:0005886">
    <property type="term" value="C:plasma membrane"/>
    <property type="evidence" value="ECO:0007669"/>
    <property type="project" value="TreeGrafter"/>
</dbReference>
<feature type="compositionally biased region" description="Polar residues" evidence="8">
    <location>
        <begin position="564"/>
        <end position="582"/>
    </location>
</feature>
<dbReference type="Proteomes" id="UP000187203">
    <property type="component" value="Unassembled WGS sequence"/>
</dbReference>
<protein>
    <submittedName>
        <fullName evidence="11">Amino acid/polyamine transporter I</fullName>
    </submittedName>
</protein>
<dbReference type="InterPro" id="IPR029485">
    <property type="entry name" value="CAT_C"/>
</dbReference>
<accession>A0A1R3JBV0</accession>
<comment type="caution">
    <text evidence="11">The sequence shown here is derived from an EMBL/GenBank/DDBJ whole genome shotgun (WGS) entry which is preliminary data.</text>
</comment>